<dbReference type="Gene3D" id="3.40.710.10">
    <property type="entry name" value="DD-peptidase/beta-lactamase superfamily"/>
    <property type="match status" value="1"/>
</dbReference>
<dbReference type="GO" id="GO:0071555">
    <property type="term" value="P:cell wall organization"/>
    <property type="evidence" value="ECO:0007669"/>
    <property type="project" value="TreeGrafter"/>
</dbReference>
<keyword evidence="2" id="KW-0378">Hydrolase</keyword>
<dbReference type="Pfam" id="PF00905">
    <property type="entry name" value="Transpeptidase"/>
    <property type="match status" value="1"/>
</dbReference>
<keyword evidence="2" id="KW-0645">Protease</keyword>
<comment type="subcellular location">
    <subcellularLocation>
        <location evidence="1">Membrane</location>
    </subcellularLocation>
</comment>
<keyword evidence="4" id="KW-0812">Transmembrane</keyword>
<dbReference type="Gene3D" id="3.30.450.330">
    <property type="match status" value="1"/>
</dbReference>
<dbReference type="Gene3D" id="3.30.10.20">
    <property type="match status" value="1"/>
</dbReference>
<dbReference type="InterPro" id="IPR012338">
    <property type="entry name" value="Beta-lactam/transpept-like"/>
</dbReference>
<dbReference type="Pfam" id="PF03717">
    <property type="entry name" value="PBP_dimer"/>
    <property type="match status" value="1"/>
</dbReference>
<accession>A0A069SP89</accession>
<dbReference type="RefSeq" id="WP_005849607.1">
    <property type="nucleotide sequence ID" value="NZ_JNHM01000002.1"/>
</dbReference>
<dbReference type="CDD" id="cd06575">
    <property type="entry name" value="PASTA_Pbp2x-like_2"/>
    <property type="match status" value="1"/>
</dbReference>
<evidence type="ECO:0000313" key="7">
    <source>
        <dbReference type="Proteomes" id="UP000027661"/>
    </source>
</evidence>
<dbReference type="SUPFAM" id="SSF54184">
    <property type="entry name" value="Penicillin-binding protein 2x (pbp-2x), c-terminal domain"/>
    <property type="match status" value="1"/>
</dbReference>
<comment type="caution">
    <text evidence="6">The sequence shown here is derived from an EMBL/GenBank/DDBJ whole genome shotgun (WGS) entry which is preliminary data.</text>
</comment>
<evidence type="ECO:0000256" key="1">
    <source>
        <dbReference type="ARBA" id="ARBA00004370"/>
    </source>
</evidence>
<dbReference type="GeneID" id="5302368"/>
<evidence type="ECO:0000256" key="2">
    <source>
        <dbReference type="ARBA" id="ARBA00022645"/>
    </source>
</evidence>
<dbReference type="EMBL" id="JNHM01000002">
    <property type="protein sequence ID" value="KDS56891.1"/>
    <property type="molecule type" value="Genomic_DNA"/>
</dbReference>
<dbReference type="PATRIC" id="fig|1339352.3.peg.120"/>
<organism evidence="6 7">
    <name type="scientific">Phocaeicola vulgatus str. 3975 RP4</name>
    <dbReference type="NCBI Taxonomy" id="1339352"/>
    <lineage>
        <taxon>Bacteria</taxon>
        <taxon>Pseudomonadati</taxon>
        <taxon>Bacteroidota</taxon>
        <taxon>Bacteroidia</taxon>
        <taxon>Bacteroidales</taxon>
        <taxon>Bacteroidaceae</taxon>
        <taxon>Phocaeicola</taxon>
    </lineage>
</organism>
<dbReference type="InterPro" id="IPR036138">
    <property type="entry name" value="PBP_dimer_sf"/>
</dbReference>
<dbReference type="SUPFAM" id="SSF56601">
    <property type="entry name" value="beta-lactamase/transpeptidase-like"/>
    <property type="match status" value="1"/>
</dbReference>
<evidence type="ECO:0000256" key="3">
    <source>
        <dbReference type="ARBA" id="ARBA00023136"/>
    </source>
</evidence>
<dbReference type="AlphaFoldDB" id="A0A069SP89"/>
<keyword evidence="4" id="KW-1133">Transmembrane helix</keyword>
<dbReference type="GO" id="GO:0008658">
    <property type="term" value="F:penicillin binding"/>
    <property type="evidence" value="ECO:0007669"/>
    <property type="project" value="InterPro"/>
</dbReference>
<keyword evidence="2" id="KW-0121">Carboxypeptidase</keyword>
<dbReference type="InterPro" id="IPR050515">
    <property type="entry name" value="Beta-lactam/transpept"/>
</dbReference>
<dbReference type="Proteomes" id="UP000027661">
    <property type="component" value="Unassembled WGS sequence"/>
</dbReference>
<dbReference type="InterPro" id="IPR005311">
    <property type="entry name" value="PBP_dimer"/>
</dbReference>
<name>A0A069SP89_PHOVU</name>
<dbReference type="SUPFAM" id="SSF56519">
    <property type="entry name" value="Penicillin binding protein dimerisation domain"/>
    <property type="match status" value="1"/>
</dbReference>
<dbReference type="InterPro" id="IPR001460">
    <property type="entry name" value="PCN-bd_Tpept"/>
</dbReference>
<feature type="transmembrane region" description="Helical" evidence="4">
    <location>
        <begin position="12"/>
        <end position="36"/>
    </location>
</feature>
<dbReference type="PANTHER" id="PTHR30627">
    <property type="entry name" value="PEPTIDOGLYCAN D,D-TRANSPEPTIDASE"/>
    <property type="match status" value="1"/>
</dbReference>
<evidence type="ECO:0000313" key="6">
    <source>
        <dbReference type="EMBL" id="KDS56891.1"/>
    </source>
</evidence>
<dbReference type="PROSITE" id="PS51178">
    <property type="entry name" value="PASTA"/>
    <property type="match status" value="1"/>
</dbReference>
<sequence length="726" mass="80337">MMPNQKNIMLRFSFIILVMVLIGIAIICKAGVIMFAERQYWKDVADRFVKENVTVRPTRGNIISSDGQLMASSLPEYKIYMDFMINKRKGETEEEEKTRLKLQHIKDSVLYANLDTICKGLHEIFPDKSAAFFKQHIKNGRKKESRSWLLYPKRISYIQYKEAKRLPVFNLNKYKGGFHEQAFNQRKKPFGSLAMRTLGDMYPDIEQGAKNGLELSYDSILKGRNGITHRQKVMNKYLNIVDIPPVDGCDIITTIDVGMQDIAEKALVDELKEINATVGVAILMEVQTGDIKAIVNMTKCNDGIYREIRNNAISDMMEPGSTFKTASILVALDDGVITPETVVETGNGVYMMHGRYMKDHNWHRGGYGTINTTKSLMVSSNIGVSRLIDDHYHDNPEKFVRGLHRVGIATPLDLDIPGAGKPNIRIPNKDLSNWSRTALAWMSIGYETQIPPINTLAFYNAIANNGVMVKPRFVKSIVKDGQVVEDIAPEILNPAIASPKAISEIQTILEKVVSEGLGKKAGSKQFHVSGKTGTAQVSQGKAGYTNGTRRYLVSFCGYFPSEAPKYSCIVAIQKPGLPASGGLMAGSVFSKIAERVFAKHLAQDLKEAKDSTSILIPDVKNGDISAAHYVLNRINVNSSGVSEQSTEGKPVWGNVTSNPDNVLFNKKDINNKLVPSVIGMGAKDAVYLLESMGLKARITGIGKVKSQSIPAGNTLRKGQTIQLRLN</sequence>
<protein>
    <submittedName>
        <fullName evidence="6">Penicillin binding transpeptidase domain protein</fullName>
    </submittedName>
</protein>
<dbReference type="SMART" id="SM00740">
    <property type="entry name" value="PASTA"/>
    <property type="match status" value="1"/>
</dbReference>
<evidence type="ECO:0000256" key="4">
    <source>
        <dbReference type="SAM" id="Phobius"/>
    </source>
</evidence>
<keyword evidence="3 4" id="KW-0472">Membrane</keyword>
<proteinExistence type="predicted"/>
<reference evidence="6 7" key="1">
    <citation type="submission" date="2014-04" db="EMBL/GenBank/DDBJ databases">
        <authorList>
            <person name="Sears C."/>
            <person name="Carroll K."/>
            <person name="Sack B.R."/>
            <person name="Qadri F."/>
            <person name="Myers L.L."/>
            <person name="Chung G.-T."/>
            <person name="Escheverria P."/>
            <person name="Fraser C.M."/>
            <person name="Sadzewicz L."/>
            <person name="Shefchek K.A."/>
            <person name="Tallon L."/>
            <person name="Das S.P."/>
            <person name="Daugherty S."/>
            <person name="Mongodin E.F."/>
        </authorList>
    </citation>
    <scope>NUCLEOTIDE SEQUENCE [LARGE SCALE GENOMIC DNA]</scope>
    <source>
        <strain evidence="6 7">3975 RP4</strain>
    </source>
</reference>
<dbReference type="GO" id="GO:0004180">
    <property type="term" value="F:carboxypeptidase activity"/>
    <property type="evidence" value="ECO:0007669"/>
    <property type="project" value="UniProtKB-KW"/>
</dbReference>
<dbReference type="Gene3D" id="3.90.1310.10">
    <property type="entry name" value="Penicillin-binding protein 2a (Domain 2)"/>
    <property type="match status" value="1"/>
</dbReference>
<gene>
    <name evidence="6" type="ORF">M099_0126</name>
</gene>
<dbReference type="PANTHER" id="PTHR30627:SF1">
    <property type="entry name" value="PEPTIDOGLYCAN D,D-TRANSPEPTIDASE FTSI"/>
    <property type="match status" value="1"/>
</dbReference>
<evidence type="ECO:0000259" key="5">
    <source>
        <dbReference type="PROSITE" id="PS51178"/>
    </source>
</evidence>
<dbReference type="GO" id="GO:0005886">
    <property type="term" value="C:plasma membrane"/>
    <property type="evidence" value="ECO:0007669"/>
    <property type="project" value="TreeGrafter"/>
</dbReference>
<feature type="domain" description="PASTA" evidence="5">
    <location>
        <begin position="668"/>
        <end position="726"/>
    </location>
</feature>
<dbReference type="InterPro" id="IPR005543">
    <property type="entry name" value="PASTA_dom"/>
</dbReference>
<dbReference type="Pfam" id="PF03793">
    <property type="entry name" value="PASTA"/>
    <property type="match status" value="1"/>
</dbReference>